<reference evidence="2 3" key="1">
    <citation type="submission" date="2022-05" db="EMBL/GenBank/DDBJ databases">
        <authorList>
            <consortium name="Genoscope - CEA"/>
            <person name="William W."/>
        </authorList>
    </citation>
    <scope>NUCLEOTIDE SEQUENCE [LARGE SCALE GENOMIC DNA]</scope>
</reference>
<evidence type="ECO:0000313" key="3">
    <source>
        <dbReference type="Proteomes" id="UP001159427"/>
    </source>
</evidence>
<accession>A0ABN8SPY4</accession>
<feature type="region of interest" description="Disordered" evidence="1">
    <location>
        <begin position="63"/>
        <end position="87"/>
    </location>
</feature>
<evidence type="ECO:0000313" key="2">
    <source>
        <dbReference type="EMBL" id="CAH3193523.1"/>
    </source>
</evidence>
<comment type="caution">
    <text evidence="2">The sequence shown here is derived from an EMBL/GenBank/DDBJ whole genome shotgun (WGS) entry which is preliminary data.</text>
</comment>
<feature type="compositionally biased region" description="Polar residues" evidence="1">
    <location>
        <begin position="67"/>
        <end position="84"/>
    </location>
</feature>
<proteinExistence type="predicted"/>
<feature type="compositionally biased region" description="Polar residues" evidence="1">
    <location>
        <begin position="1"/>
        <end position="25"/>
    </location>
</feature>
<keyword evidence="3" id="KW-1185">Reference proteome</keyword>
<dbReference type="Proteomes" id="UP001159427">
    <property type="component" value="Unassembled WGS sequence"/>
</dbReference>
<dbReference type="EMBL" id="CALNXI010003510">
    <property type="protein sequence ID" value="CAH3193523.1"/>
    <property type="molecule type" value="Genomic_DNA"/>
</dbReference>
<gene>
    <name evidence="2" type="ORF">PEVE_00026041</name>
</gene>
<evidence type="ECO:0000256" key="1">
    <source>
        <dbReference type="SAM" id="MobiDB-lite"/>
    </source>
</evidence>
<protein>
    <submittedName>
        <fullName evidence="2">Uncharacterized protein</fullName>
    </submittedName>
</protein>
<organism evidence="2 3">
    <name type="scientific">Porites evermanni</name>
    <dbReference type="NCBI Taxonomy" id="104178"/>
    <lineage>
        <taxon>Eukaryota</taxon>
        <taxon>Metazoa</taxon>
        <taxon>Cnidaria</taxon>
        <taxon>Anthozoa</taxon>
        <taxon>Hexacorallia</taxon>
        <taxon>Scleractinia</taxon>
        <taxon>Fungiina</taxon>
        <taxon>Poritidae</taxon>
        <taxon>Porites</taxon>
    </lineage>
</organism>
<feature type="region of interest" description="Disordered" evidence="1">
    <location>
        <begin position="1"/>
        <end position="27"/>
    </location>
</feature>
<name>A0ABN8SPY4_9CNID</name>
<sequence>MPESSPLTRNNFERANTAETNNNGHINGVRRNQAKIFKQEIQHLLVGALDVFENLDRDTVTGFEQIMPTTPGESNRAKSSSTATPPRPAALKQIYIYL</sequence>